<dbReference type="GO" id="GO:0046872">
    <property type="term" value="F:metal ion binding"/>
    <property type="evidence" value="ECO:0007669"/>
    <property type="project" value="UniProtKB-KW"/>
</dbReference>
<dbReference type="RefSeq" id="WP_220662536.1">
    <property type="nucleotide sequence ID" value="NZ_CP069370.1"/>
</dbReference>
<dbReference type="GO" id="GO:0016846">
    <property type="term" value="F:carbon-sulfur lyase activity"/>
    <property type="evidence" value="ECO:0007669"/>
    <property type="project" value="InterPro"/>
</dbReference>
<dbReference type="Pfam" id="PF04828">
    <property type="entry name" value="GFA"/>
    <property type="match status" value="1"/>
</dbReference>
<dbReference type="PANTHER" id="PTHR33337">
    <property type="entry name" value="GFA DOMAIN-CONTAINING PROTEIN"/>
    <property type="match status" value="1"/>
</dbReference>
<dbReference type="EMBL" id="CP069370">
    <property type="protein sequence ID" value="QYZ70320.1"/>
    <property type="molecule type" value="Genomic_DNA"/>
</dbReference>
<evidence type="ECO:0000259" key="5">
    <source>
        <dbReference type="PROSITE" id="PS51891"/>
    </source>
</evidence>
<evidence type="ECO:0000313" key="6">
    <source>
        <dbReference type="EMBL" id="QYZ70320.1"/>
    </source>
</evidence>
<evidence type="ECO:0000313" key="7">
    <source>
        <dbReference type="Proteomes" id="UP000826300"/>
    </source>
</evidence>
<sequence>MHGRCTCGAIRYHLKHRPLFVHCCHCTWCQRETGSAFALNAMIETEMIEVTGTPDMVMTPSNSGRGQEIARCPACRVALFSHYAGAGRALAFVRVGTLDEPGALPPDVHIFAASKQAWVELDDRVPVVPEYYDRRELWPQWALDRWQAMKDRASGS</sequence>
<accession>A0A8G0ZX51</accession>
<dbReference type="AlphaFoldDB" id="A0A8G0ZX51"/>
<dbReference type="SUPFAM" id="SSF51316">
    <property type="entry name" value="Mss4-like"/>
    <property type="match status" value="1"/>
</dbReference>
<dbReference type="Proteomes" id="UP000826300">
    <property type="component" value="Chromosome"/>
</dbReference>
<comment type="similarity">
    <text evidence="1">Belongs to the Gfa family.</text>
</comment>
<name>A0A8G0ZX51_9RHOB</name>
<feature type="domain" description="CENP-V/GFA" evidence="5">
    <location>
        <begin position="1"/>
        <end position="133"/>
    </location>
</feature>
<dbReference type="Gene3D" id="3.90.1590.10">
    <property type="entry name" value="glutathione-dependent formaldehyde- activating enzyme (gfa)"/>
    <property type="match status" value="1"/>
</dbReference>
<keyword evidence="7" id="KW-1185">Reference proteome</keyword>
<evidence type="ECO:0000256" key="2">
    <source>
        <dbReference type="ARBA" id="ARBA00022723"/>
    </source>
</evidence>
<organism evidence="6 7">
    <name type="scientific">Neotabrizicola shimadae</name>
    <dbReference type="NCBI Taxonomy" id="2807096"/>
    <lineage>
        <taxon>Bacteria</taxon>
        <taxon>Pseudomonadati</taxon>
        <taxon>Pseudomonadota</taxon>
        <taxon>Alphaproteobacteria</taxon>
        <taxon>Rhodobacterales</taxon>
        <taxon>Paracoccaceae</taxon>
        <taxon>Neotabrizicola</taxon>
    </lineage>
</organism>
<dbReference type="PROSITE" id="PS51891">
    <property type="entry name" value="CENP_V_GFA"/>
    <property type="match status" value="1"/>
</dbReference>
<keyword evidence="2" id="KW-0479">Metal-binding</keyword>
<dbReference type="PANTHER" id="PTHR33337:SF33">
    <property type="entry name" value="CENP-V_GFA DOMAIN-CONTAINING PROTEIN"/>
    <property type="match status" value="1"/>
</dbReference>
<evidence type="ECO:0000256" key="1">
    <source>
        <dbReference type="ARBA" id="ARBA00005495"/>
    </source>
</evidence>
<keyword evidence="4" id="KW-0456">Lyase</keyword>
<dbReference type="KEGG" id="nsm:JO391_01935"/>
<reference evidence="6" key="1">
    <citation type="submission" date="2021-02" db="EMBL/GenBank/DDBJ databases">
        <title>Rhodobacter shimadae sp. nov., an aerobic anoxygenic phototrophic bacterium isolated from a hot spring.</title>
        <authorList>
            <person name="Muramatsu S."/>
            <person name="Haruta S."/>
            <person name="Hirose S."/>
            <person name="Hanada S."/>
        </authorList>
    </citation>
    <scope>NUCLEOTIDE SEQUENCE</scope>
    <source>
        <strain evidence="6">N10</strain>
    </source>
</reference>
<evidence type="ECO:0000256" key="4">
    <source>
        <dbReference type="ARBA" id="ARBA00023239"/>
    </source>
</evidence>
<keyword evidence="3" id="KW-0862">Zinc</keyword>
<dbReference type="InterPro" id="IPR011057">
    <property type="entry name" value="Mss4-like_sf"/>
</dbReference>
<protein>
    <submittedName>
        <fullName evidence="6">GFA family protein</fullName>
    </submittedName>
</protein>
<gene>
    <name evidence="6" type="ORF">JO391_01935</name>
</gene>
<proteinExistence type="inferred from homology"/>
<dbReference type="InterPro" id="IPR006913">
    <property type="entry name" value="CENP-V/GFA"/>
</dbReference>
<evidence type="ECO:0000256" key="3">
    <source>
        <dbReference type="ARBA" id="ARBA00022833"/>
    </source>
</evidence>